<evidence type="ECO:0000313" key="1">
    <source>
        <dbReference type="EMBL" id="GGI50635.1"/>
    </source>
</evidence>
<name>A0A917J7M0_9SPHI</name>
<comment type="caution">
    <text evidence="1">The sequence shown here is derived from an EMBL/GenBank/DDBJ whole genome shotgun (WGS) entry which is preliminary data.</text>
</comment>
<reference evidence="1" key="2">
    <citation type="submission" date="2020-09" db="EMBL/GenBank/DDBJ databases">
        <authorList>
            <person name="Sun Q."/>
            <person name="Sedlacek I."/>
        </authorList>
    </citation>
    <scope>NUCLEOTIDE SEQUENCE</scope>
    <source>
        <strain evidence="1">CCM 8711</strain>
    </source>
</reference>
<gene>
    <name evidence="1" type="ORF">GCM10011425_18470</name>
</gene>
<accession>A0A917J7M0</accession>
<reference evidence="1" key="1">
    <citation type="journal article" date="2014" name="Int. J. Syst. Evol. Microbiol.">
        <title>Complete genome sequence of Corynebacterium casei LMG S-19264T (=DSM 44701T), isolated from a smear-ripened cheese.</title>
        <authorList>
            <consortium name="US DOE Joint Genome Institute (JGI-PGF)"/>
            <person name="Walter F."/>
            <person name="Albersmeier A."/>
            <person name="Kalinowski J."/>
            <person name="Ruckert C."/>
        </authorList>
    </citation>
    <scope>NUCLEOTIDE SEQUENCE</scope>
    <source>
        <strain evidence="1">CCM 8711</strain>
    </source>
</reference>
<keyword evidence="2" id="KW-1185">Reference proteome</keyword>
<organism evidence="1 2">
    <name type="scientific">Mucilaginibacter galii</name>
    <dbReference type="NCBI Taxonomy" id="2005073"/>
    <lineage>
        <taxon>Bacteria</taxon>
        <taxon>Pseudomonadati</taxon>
        <taxon>Bacteroidota</taxon>
        <taxon>Sphingobacteriia</taxon>
        <taxon>Sphingobacteriales</taxon>
        <taxon>Sphingobacteriaceae</taxon>
        <taxon>Mucilaginibacter</taxon>
    </lineage>
</organism>
<dbReference type="AlphaFoldDB" id="A0A917J7M0"/>
<dbReference type="Proteomes" id="UP000662074">
    <property type="component" value="Unassembled WGS sequence"/>
</dbReference>
<sequence>MLVYLMSDYDLARRKLHATIYKKVVSAQVSGIDAVKMASRLLIGLLIRLVNSNDGYFIKSSTLNSSFMYLTKPTEFLQFVLVNSRS</sequence>
<protein>
    <submittedName>
        <fullName evidence="1">Uncharacterized protein</fullName>
    </submittedName>
</protein>
<proteinExistence type="predicted"/>
<dbReference type="EMBL" id="BMDO01000004">
    <property type="protein sequence ID" value="GGI50635.1"/>
    <property type="molecule type" value="Genomic_DNA"/>
</dbReference>
<evidence type="ECO:0000313" key="2">
    <source>
        <dbReference type="Proteomes" id="UP000662074"/>
    </source>
</evidence>